<dbReference type="Proteomes" id="UP000507222">
    <property type="component" value="Unassembled WGS sequence"/>
</dbReference>
<dbReference type="GO" id="GO:0006355">
    <property type="term" value="P:regulation of DNA-templated transcription"/>
    <property type="evidence" value="ECO:0007669"/>
    <property type="project" value="InterPro"/>
</dbReference>
<dbReference type="InterPro" id="IPR036093">
    <property type="entry name" value="NAC_dom_sf"/>
</dbReference>
<dbReference type="PROSITE" id="PS51005">
    <property type="entry name" value="NAC"/>
    <property type="match status" value="1"/>
</dbReference>
<dbReference type="AlphaFoldDB" id="A0A6J5V354"/>
<evidence type="ECO:0000256" key="2">
    <source>
        <dbReference type="ARBA" id="ARBA00023015"/>
    </source>
</evidence>
<keyword evidence="5" id="KW-0539">Nucleus</keyword>
<keyword evidence="2" id="KW-0805">Transcription regulation</keyword>
<organism evidence="7 8">
    <name type="scientific">Prunus armeniaca</name>
    <name type="common">Apricot</name>
    <name type="synonym">Armeniaca vulgaris</name>
    <dbReference type="NCBI Taxonomy" id="36596"/>
    <lineage>
        <taxon>Eukaryota</taxon>
        <taxon>Viridiplantae</taxon>
        <taxon>Streptophyta</taxon>
        <taxon>Embryophyta</taxon>
        <taxon>Tracheophyta</taxon>
        <taxon>Spermatophyta</taxon>
        <taxon>Magnoliopsida</taxon>
        <taxon>eudicotyledons</taxon>
        <taxon>Gunneridae</taxon>
        <taxon>Pentapetalae</taxon>
        <taxon>rosids</taxon>
        <taxon>fabids</taxon>
        <taxon>Rosales</taxon>
        <taxon>Rosaceae</taxon>
        <taxon>Amygdaloideae</taxon>
        <taxon>Amygdaleae</taxon>
        <taxon>Prunus</taxon>
    </lineage>
</organism>
<dbReference type="EMBL" id="CAEKDK010000006">
    <property type="protein sequence ID" value="CAB4283376.1"/>
    <property type="molecule type" value="Genomic_DNA"/>
</dbReference>
<evidence type="ECO:0000256" key="3">
    <source>
        <dbReference type="ARBA" id="ARBA00023125"/>
    </source>
</evidence>
<dbReference type="GO" id="GO:0005634">
    <property type="term" value="C:nucleus"/>
    <property type="evidence" value="ECO:0007669"/>
    <property type="project" value="UniProtKB-SubCell"/>
</dbReference>
<protein>
    <recommendedName>
        <fullName evidence="6">NAC domain-containing protein</fullName>
    </recommendedName>
</protein>
<evidence type="ECO:0000259" key="6">
    <source>
        <dbReference type="PROSITE" id="PS51005"/>
    </source>
</evidence>
<evidence type="ECO:0000256" key="4">
    <source>
        <dbReference type="ARBA" id="ARBA00023163"/>
    </source>
</evidence>
<evidence type="ECO:0000313" key="7">
    <source>
        <dbReference type="EMBL" id="CAB4283376.1"/>
    </source>
</evidence>
<gene>
    <name evidence="7" type="ORF">CURHAP_LOCUS37804</name>
</gene>
<evidence type="ECO:0000256" key="1">
    <source>
        <dbReference type="ARBA" id="ARBA00004123"/>
    </source>
</evidence>
<proteinExistence type="predicted"/>
<dbReference type="Pfam" id="PF02365">
    <property type="entry name" value="NAM"/>
    <property type="match status" value="1"/>
</dbReference>
<dbReference type="GO" id="GO:0003677">
    <property type="term" value="F:DNA binding"/>
    <property type="evidence" value="ECO:0007669"/>
    <property type="project" value="UniProtKB-KW"/>
</dbReference>
<keyword evidence="3" id="KW-0238">DNA-binding</keyword>
<reference evidence="7 8" key="1">
    <citation type="submission" date="2020-05" db="EMBL/GenBank/DDBJ databases">
        <authorList>
            <person name="Campoy J."/>
            <person name="Schneeberger K."/>
            <person name="Spophaly S."/>
        </authorList>
    </citation>
    <scope>NUCLEOTIDE SEQUENCE [LARGE SCALE GENOMIC DNA]</scope>
    <source>
        <strain evidence="7">PruArmRojPasFocal</strain>
    </source>
</reference>
<keyword evidence="4" id="KW-0804">Transcription</keyword>
<dbReference type="InterPro" id="IPR003441">
    <property type="entry name" value="NAC-dom"/>
</dbReference>
<evidence type="ECO:0000313" key="8">
    <source>
        <dbReference type="Proteomes" id="UP000507222"/>
    </source>
</evidence>
<feature type="domain" description="NAC" evidence="6">
    <location>
        <begin position="11"/>
        <end position="166"/>
    </location>
</feature>
<dbReference type="Gene3D" id="2.170.150.80">
    <property type="entry name" value="NAC domain"/>
    <property type="match status" value="1"/>
</dbReference>
<name>A0A6J5V354_PRUAR</name>
<sequence length="389" mass="44126">MAEDGYAYDRVPPGYHFCPSEEELLLYYLRPKVNGEEVPGENHVVFDFNLYSDQPRKIWDHFQTTRQNDLKISNDLYFFTELQTKTTNGSRVSRTVGDGTWKGEDGGKKICAPGTDHVIGIKKRFRYENKGSAEHGRWLMHEFELGQSLIHNRQAKKYVLCLLRKKEEPEKKRKEPEEEDRRQVLCLQTQEKRQRMLPCIDNVPPPPPQPQPLENYAFVAELPVTQNLQPWIDNSPPLAAQVQDEILGQELLTPCVDFVPSFASEELSILEWDESLWEPFVLKSVDDVPEPVAVGTMMQGAENEVIYTASTSALPIDCTGHTATQADNPQSNVFGGLGGLDDSFNCTPWINSVEGEPASGINTTEEDNLRRSWLMNNLIAPTPNRDSTF</sequence>
<dbReference type="PANTHER" id="PTHR31989">
    <property type="entry name" value="NAC DOMAIN-CONTAINING PROTEIN 82-RELATED"/>
    <property type="match status" value="1"/>
</dbReference>
<accession>A0A6J5V354</accession>
<evidence type="ECO:0000256" key="5">
    <source>
        <dbReference type="ARBA" id="ARBA00023242"/>
    </source>
</evidence>
<comment type="subcellular location">
    <subcellularLocation>
        <location evidence="1">Nucleus</location>
    </subcellularLocation>
</comment>
<dbReference type="SUPFAM" id="SSF101941">
    <property type="entry name" value="NAC domain"/>
    <property type="match status" value="1"/>
</dbReference>